<organism evidence="1">
    <name type="scientific">marine sediment metagenome</name>
    <dbReference type="NCBI Taxonomy" id="412755"/>
    <lineage>
        <taxon>unclassified sequences</taxon>
        <taxon>metagenomes</taxon>
        <taxon>ecological metagenomes</taxon>
    </lineage>
</organism>
<dbReference type="SUPFAM" id="SSF55486">
    <property type="entry name" value="Metalloproteases ('zincins'), catalytic domain"/>
    <property type="match status" value="1"/>
</dbReference>
<name>X1T0G5_9ZZZZ</name>
<dbReference type="AlphaFoldDB" id="X1T0G5"/>
<accession>X1T0G5</accession>
<evidence type="ECO:0000313" key="1">
    <source>
        <dbReference type="EMBL" id="GAI81095.1"/>
    </source>
</evidence>
<evidence type="ECO:0008006" key="2">
    <source>
        <dbReference type="Google" id="ProtNLM"/>
    </source>
</evidence>
<sequence length="364" mass="40777">TGQVVGWYTSPHSSDSCQISEHIFDDVLRQNGVDVDSFPRKIYFFPRIFSGNCGSAGGWASTGGNPSTAYIHGSFFVDLVSHELGHNLTLGHANSIECGNKAIDNYSNCTINYYGDRYGAMGNNWYGLFHHAAFFKSWLGWILLSSIQEVTQDGLYTIYPLESATNSIQEIRIRKPDTLEYYSIEYRQPVGFDNNLPIKITEGALIRIGYLTDYENSLKTYKSPEVYLIDNNPIIHLDYTDTALSDGQTFYDEVNNISITQISHDNNSVTLSIELDENACNPDYPSVTVNPTSQIGLPGQTLNYTVSVTNNDDSNCSITRFMLSKDTNYYSQGWIYSFSDEFLNINPGETKTTIYSVTSPIDSN</sequence>
<dbReference type="EMBL" id="BARW01008157">
    <property type="protein sequence ID" value="GAI81095.1"/>
    <property type="molecule type" value="Genomic_DNA"/>
</dbReference>
<reference evidence="1" key="1">
    <citation type="journal article" date="2014" name="Front. Microbiol.">
        <title>High frequency of phylogenetically diverse reductive dehalogenase-homologous genes in deep subseafloor sedimentary metagenomes.</title>
        <authorList>
            <person name="Kawai M."/>
            <person name="Futagami T."/>
            <person name="Toyoda A."/>
            <person name="Takaki Y."/>
            <person name="Nishi S."/>
            <person name="Hori S."/>
            <person name="Arai W."/>
            <person name="Tsubouchi T."/>
            <person name="Morono Y."/>
            <person name="Uchiyama I."/>
            <person name="Ito T."/>
            <person name="Fujiyama A."/>
            <person name="Inagaki F."/>
            <person name="Takami H."/>
        </authorList>
    </citation>
    <scope>NUCLEOTIDE SEQUENCE</scope>
    <source>
        <strain evidence="1">Expedition CK06-06</strain>
    </source>
</reference>
<feature type="non-terminal residue" evidence="1">
    <location>
        <position position="364"/>
    </location>
</feature>
<protein>
    <recommendedName>
        <fullName evidence="2">Peptidase M11 gametolysin domain-containing protein</fullName>
    </recommendedName>
</protein>
<feature type="non-terminal residue" evidence="1">
    <location>
        <position position="1"/>
    </location>
</feature>
<comment type="caution">
    <text evidence="1">The sequence shown here is derived from an EMBL/GenBank/DDBJ whole genome shotgun (WGS) entry which is preliminary data.</text>
</comment>
<proteinExistence type="predicted"/>
<gene>
    <name evidence="1" type="ORF">S12H4_16811</name>
</gene>